<dbReference type="EMBL" id="FZQP02000109">
    <property type="protein sequence ID" value="VVC87360.1"/>
    <property type="molecule type" value="Genomic_DNA"/>
</dbReference>
<dbReference type="AlphaFoldDB" id="A0A5E4PQI9"/>
<proteinExistence type="predicted"/>
<evidence type="ECO:0000313" key="3">
    <source>
        <dbReference type="Proteomes" id="UP000324832"/>
    </source>
</evidence>
<protein>
    <recommendedName>
        <fullName evidence="4">Endonuclease/exonuclease/phosphatase domain-containing protein</fullName>
    </recommendedName>
</protein>
<dbReference type="SUPFAM" id="SSF56219">
    <property type="entry name" value="DNase I-like"/>
    <property type="match status" value="1"/>
</dbReference>
<feature type="compositionally biased region" description="Low complexity" evidence="1">
    <location>
        <begin position="314"/>
        <end position="325"/>
    </location>
</feature>
<dbReference type="Gene3D" id="3.60.10.10">
    <property type="entry name" value="Endonuclease/exonuclease/phosphatase"/>
    <property type="match status" value="1"/>
</dbReference>
<organism evidence="2 3">
    <name type="scientific">Leptidea sinapis</name>
    <dbReference type="NCBI Taxonomy" id="189913"/>
    <lineage>
        <taxon>Eukaryota</taxon>
        <taxon>Metazoa</taxon>
        <taxon>Ecdysozoa</taxon>
        <taxon>Arthropoda</taxon>
        <taxon>Hexapoda</taxon>
        <taxon>Insecta</taxon>
        <taxon>Pterygota</taxon>
        <taxon>Neoptera</taxon>
        <taxon>Endopterygota</taxon>
        <taxon>Lepidoptera</taxon>
        <taxon>Glossata</taxon>
        <taxon>Ditrysia</taxon>
        <taxon>Papilionoidea</taxon>
        <taxon>Pieridae</taxon>
        <taxon>Dismorphiinae</taxon>
        <taxon>Leptidea</taxon>
    </lineage>
</organism>
<dbReference type="InterPro" id="IPR036691">
    <property type="entry name" value="Endo/exonu/phosph_ase_sf"/>
</dbReference>
<evidence type="ECO:0000313" key="2">
    <source>
        <dbReference type="EMBL" id="VVC87360.1"/>
    </source>
</evidence>
<reference evidence="2 3" key="1">
    <citation type="submission" date="2017-07" db="EMBL/GenBank/DDBJ databases">
        <authorList>
            <person name="Talla V."/>
            <person name="Backstrom N."/>
        </authorList>
    </citation>
    <scope>NUCLEOTIDE SEQUENCE [LARGE SCALE GENOMIC DNA]</scope>
</reference>
<accession>A0A5E4PQI9</accession>
<dbReference type="Proteomes" id="UP000324832">
    <property type="component" value="Unassembled WGS sequence"/>
</dbReference>
<keyword evidence="3" id="KW-1185">Reference proteome</keyword>
<name>A0A5E4PQI9_9NEOP</name>
<sequence>MALFTTQFLNEPKSHAEGLTINLARRVNPHIKSTQQECWLLKEELCFLDTISEDFSSTGVSAIDTSTGILRGRPYGGVALLWKHSAFQNVSVIQCNNPRICVIKVVLQEKSFVVMSVYTTDSLANLMDFTDVLSSVSAIIDSYGENYVYILGDYNAHPFERFYQEVTQFCLEQEWTCVDTEILAHGSKRWLDHCLTTKAALDSVSNVYVLWSDHFPLVVECNLNVLLPKKVCKNTSLNERSQVQINTYQRECHERLRLIDFPHGLQYCCDHTCNDSEHRNAITKFVLKFPMMETHVDVTSETDDDESTRLDNNSSSSCSEISSTSESEHETHNTQNINQECRTIERSRKLCAIVTWWYQVEKRSISLVFPTFLSVPYVVHGLVAFICCEPLACSMDL</sequence>
<gene>
    <name evidence="2" type="ORF">LSINAPIS_LOCUS988</name>
</gene>
<evidence type="ECO:0008006" key="4">
    <source>
        <dbReference type="Google" id="ProtNLM"/>
    </source>
</evidence>
<feature type="region of interest" description="Disordered" evidence="1">
    <location>
        <begin position="298"/>
        <end position="336"/>
    </location>
</feature>
<evidence type="ECO:0000256" key="1">
    <source>
        <dbReference type="SAM" id="MobiDB-lite"/>
    </source>
</evidence>